<evidence type="ECO:0000256" key="4">
    <source>
        <dbReference type="ARBA" id="ARBA00023143"/>
    </source>
</evidence>
<dbReference type="EMBL" id="JARWAL010000009">
    <property type="protein sequence ID" value="MDR5893365.1"/>
    <property type="molecule type" value="Genomic_DNA"/>
</dbReference>
<comment type="caution">
    <text evidence="10">The sequence shown here is derived from an EMBL/GenBank/DDBJ whole genome shotgun (WGS) entry which is preliminary data.</text>
</comment>
<feature type="domain" description="Flagellar basal-body/hook protein C-terminal" evidence="7">
    <location>
        <begin position="422"/>
        <end position="466"/>
    </location>
</feature>
<evidence type="ECO:0000256" key="2">
    <source>
        <dbReference type="ARBA" id="ARBA00009677"/>
    </source>
</evidence>
<keyword evidence="10" id="KW-0966">Cell projection</keyword>
<keyword evidence="11" id="KW-1185">Reference proteome</keyword>
<comment type="function">
    <text evidence="5">A flexible structure which links the flagellar filament to the drive apparatus in the basal body.</text>
</comment>
<evidence type="ECO:0000313" key="11">
    <source>
        <dbReference type="Proteomes" id="UP001252270"/>
    </source>
</evidence>
<comment type="subcellular location">
    <subcellularLocation>
        <location evidence="1 5">Bacterial flagellum basal body</location>
    </subcellularLocation>
</comment>
<feature type="domain" description="Flagellar hook protein FlgE D2" evidence="8">
    <location>
        <begin position="195"/>
        <end position="348"/>
    </location>
</feature>
<protein>
    <recommendedName>
        <fullName evidence="3 5">Flagellar hook protein FlgE</fullName>
    </recommendedName>
</protein>
<sequence length="466" mass="49610">MGFSQALSGLSAQDENLKIISNNIANSQTVGFKSSKASFADVFAGASSRVGLGTSIAAVRQDFTAGDLENTGRNLDLAVAGDGFYRLQKPTGEIVFSRNGQFSQDANGFLVNANGMRLTGYGLSDANDPFSEVIAGGAPQAIRIPGNDIPANATTEASATFNFDASIDPTDASLLQRATVTNGELNDGGEPVTQEVPYHFASSFTTYDSLGNERVITTYFRKVDDNTWQAHVALDGQIEDFALVDQNPQLGENEEYDFNRVANWGANAFELRFDANGQLTQNNQGEVDAVVMLDQEGTEIFTAPTSAAALAFVEIPGGADDLEFNFDLLGSTQFNNNSVQNSLTQNGYTSGTLVGIEVQDDGTVVRNYTNEQSREAGQIVLATFANMEGLQPDGDNGWRATNESGEPVLGIAGTGMFGTIASGVLENSNVDLARELVNMIVAQRAYQANSSSIGTRDELLQTVINL</sequence>
<evidence type="ECO:0000256" key="3">
    <source>
        <dbReference type="ARBA" id="ARBA00019015"/>
    </source>
</evidence>
<dbReference type="Proteomes" id="UP001252270">
    <property type="component" value="Unassembled WGS sequence"/>
</dbReference>
<evidence type="ECO:0000259" key="9">
    <source>
        <dbReference type="Pfam" id="PF22692"/>
    </source>
</evidence>
<dbReference type="InterPro" id="IPR010930">
    <property type="entry name" value="Flg_bb/hook_C_dom"/>
</dbReference>
<dbReference type="Pfam" id="PF00460">
    <property type="entry name" value="Flg_bb_rod"/>
    <property type="match status" value="1"/>
</dbReference>
<keyword evidence="4 5" id="KW-0975">Bacterial flagellum</keyword>
<organism evidence="10 11">
    <name type="scientific">Halomonas mongoliensis</name>
    <dbReference type="NCBI Taxonomy" id="321265"/>
    <lineage>
        <taxon>Bacteria</taxon>
        <taxon>Pseudomonadati</taxon>
        <taxon>Pseudomonadota</taxon>
        <taxon>Gammaproteobacteria</taxon>
        <taxon>Oceanospirillales</taxon>
        <taxon>Halomonadaceae</taxon>
        <taxon>Halomonas</taxon>
    </lineage>
</organism>
<evidence type="ECO:0000259" key="8">
    <source>
        <dbReference type="Pfam" id="PF07559"/>
    </source>
</evidence>
<evidence type="ECO:0000259" key="7">
    <source>
        <dbReference type="Pfam" id="PF06429"/>
    </source>
</evidence>
<dbReference type="Gene3D" id="2.60.98.20">
    <property type="entry name" value="Flagellar hook protein FlgE"/>
    <property type="match status" value="1"/>
</dbReference>
<name>A0ABU1GNG0_9GAMM</name>
<keyword evidence="10" id="KW-0282">Flagellum</keyword>
<gene>
    <name evidence="10" type="primary">flgE</name>
    <name evidence="10" type="ORF">QC820_11115</name>
</gene>
<dbReference type="InterPro" id="IPR011491">
    <property type="entry name" value="FlgE_D2"/>
</dbReference>
<evidence type="ECO:0000259" key="6">
    <source>
        <dbReference type="Pfam" id="PF00460"/>
    </source>
</evidence>
<reference evidence="10 11" key="1">
    <citation type="submission" date="2023-04" db="EMBL/GenBank/DDBJ databases">
        <title>A long-awaited taxogenomic arrangement of the family Halomonadaceae.</title>
        <authorList>
            <person name="De La Haba R."/>
            <person name="Chuvochina M."/>
            <person name="Wittouck S."/>
            <person name="Arahal D.R."/>
            <person name="Sanchez-Porro C."/>
            <person name="Hugenholtz P."/>
            <person name="Ventosa A."/>
        </authorList>
    </citation>
    <scope>NUCLEOTIDE SEQUENCE [LARGE SCALE GENOMIC DNA]</scope>
    <source>
        <strain evidence="10 11">DSM 17332</strain>
    </source>
</reference>
<dbReference type="InterPro" id="IPR001444">
    <property type="entry name" value="Flag_bb_rod_N"/>
</dbReference>
<dbReference type="Pfam" id="PF07559">
    <property type="entry name" value="FlgE_D2"/>
    <property type="match status" value="1"/>
</dbReference>
<comment type="similarity">
    <text evidence="2 5">Belongs to the flagella basal body rod proteins family.</text>
</comment>
<proteinExistence type="inferred from homology"/>
<evidence type="ECO:0000256" key="5">
    <source>
        <dbReference type="RuleBase" id="RU362116"/>
    </source>
</evidence>
<dbReference type="Pfam" id="PF06429">
    <property type="entry name" value="Flg_bbr_C"/>
    <property type="match status" value="1"/>
</dbReference>
<dbReference type="NCBIfam" id="NF004238">
    <property type="entry name" value="PRK05682.1-1"/>
    <property type="match status" value="1"/>
</dbReference>
<dbReference type="InterPro" id="IPR037925">
    <property type="entry name" value="FlgE/F/G-like"/>
</dbReference>
<feature type="domain" description="Flagellar hook protein FlgE/F/G-like D1" evidence="9">
    <location>
        <begin position="78"/>
        <end position="146"/>
    </location>
</feature>
<dbReference type="InterPro" id="IPR037058">
    <property type="entry name" value="Falgellar_hook_FlgE_sf"/>
</dbReference>
<dbReference type="SUPFAM" id="SSF117143">
    <property type="entry name" value="Flagellar hook protein flgE"/>
    <property type="match status" value="1"/>
</dbReference>
<evidence type="ECO:0000313" key="10">
    <source>
        <dbReference type="EMBL" id="MDR5893365.1"/>
    </source>
</evidence>
<keyword evidence="10" id="KW-0969">Cilium</keyword>
<dbReference type="InterPro" id="IPR053967">
    <property type="entry name" value="LlgE_F_G-like_D1"/>
</dbReference>
<dbReference type="PANTHER" id="PTHR30435:SF1">
    <property type="entry name" value="FLAGELLAR HOOK PROTEIN FLGE"/>
    <property type="match status" value="1"/>
</dbReference>
<dbReference type="PANTHER" id="PTHR30435">
    <property type="entry name" value="FLAGELLAR PROTEIN"/>
    <property type="match status" value="1"/>
</dbReference>
<dbReference type="RefSeq" id="WP_309636985.1">
    <property type="nucleotide sequence ID" value="NZ_JARWAL010000009.1"/>
</dbReference>
<dbReference type="InterPro" id="IPR020013">
    <property type="entry name" value="Flagellar_FlgE/F/G"/>
</dbReference>
<dbReference type="NCBIfam" id="TIGR03506">
    <property type="entry name" value="FlgEFG_subfam"/>
    <property type="match status" value="1"/>
</dbReference>
<dbReference type="Pfam" id="PF22692">
    <property type="entry name" value="LlgE_F_G_D1"/>
    <property type="match status" value="1"/>
</dbReference>
<evidence type="ECO:0000256" key="1">
    <source>
        <dbReference type="ARBA" id="ARBA00004117"/>
    </source>
</evidence>
<feature type="domain" description="Flagellar basal body rod protein N-terminal" evidence="6">
    <location>
        <begin position="6"/>
        <end position="33"/>
    </location>
</feature>
<accession>A0ABU1GNG0</accession>